<dbReference type="AlphaFoldDB" id="A0A127QMB6"/>
<keyword evidence="1" id="KW-0732">Signal</keyword>
<dbReference type="PATRIC" id="fig|279058.17.peg.3805"/>
<protein>
    <submittedName>
        <fullName evidence="4">SmpA / OmlA family protein</fullName>
    </submittedName>
</protein>
<evidence type="ECO:0000313" key="4">
    <source>
        <dbReference type="EMBL" id="AMP11197.1"/>
    </source>
</evidence>
<dbReference type="EMBL" id="CP013235">
    <property type="protein sequence ID" value="AMP11197.1"/>
    <property type="molecule type" value="Genomic_DNA"/>
</dbReference>
<organism evidence="4 5">
    <name type="scientific">Collimonas arenae</name>
    <dbReference type="NCBI Taxonomy" id="279058"/>
    <lineage>
        <taxon>Bacteria</taxon>
        <taxon>Pseudomonadati</taxon>
        <taxon>Pseudomonadota</taxon>
        <taxon>Betaproteobacteria</taxon>
        <taxon>Burkholderiales</taxon>
        <taxon>Oxalobacteraceae</taxon>
        <taxon>Collimonas</taxon>
    </lineage>
</organism>
<evidence type="ECO:0000256" key="2">
    <source>
        <dbReference type="ARBA" id="ARBA00023136"/>
    </source>
</evidence>
<dbReference type="InterPro" id="IPR037873">
    <property type="entry name" value="BamE-like"/>
</dbReference>
<dbReference type="InterPro" id="IPR007450">
    <property type="entry name" value="BamE_dom"/>
</dbReference>
<dbReference type="Proteomes" id="UP000071778">
    <property type="component" value="Chromosome"/>
</dbReference>
<evidence type="ECO:0000256" key="1">
    <source>
        <dbReference type="ARBA" id="ARBA00022729"/>
    </source>
</evidence>
<proteinExistence type="predicted"/>
<feature type="domain" description="Outer membrane protein assembly factor BamE" evidence="3">
    <location>
        <begin position="135"/>
        <end position="182"/>
    </location>
</feature>
<keyword evidence="2" id="KW-0472">Membrane</keyword>
<keyword evidence="5" id="KW-1185">Reference proteome</keyword>
<name>A0A127QMB6_9BURK</name>
<dbReference type="Gene3D" id="3.30.1450.10">
    <property type="match status" value="1"/>
</dbReference>
<reference evidence="4 5" key="1">
    <citation type="submission" date="2015-11" db="EMBL/GenBank/DDBJ databases">
        <title>Exploring the genomic traits of fungus-feeding bacterial genus Collimonas.</title>
        <authorList>
            <person name="Song C."/>
            <person name="Schmidt R."/>
            <person name="de Jager V."/>
            <person name="Krzyzanowska D."/>
            <person name="Jongedijk E."/>
            <person name="Cankar K."/>
            <person name="Beekwilder J."/>
            <person name="van Veen A."/>
            <person name="de Boer W."/>
            <person name="van Veen J.A."/>
            <person name="Garbeva P."/>
        </authorList>
    </citation>
    <scope>NUCLEOTIDE SEQUENCE [LARGE SCALE GENOMIC DNA]</scope>
    <source>
        <strain evidence="4 5">Ter282</strain>
    </source>
</reference>
<evidence type="ECO:0000313" key="5">
    <source>
        <dbReference type="Proteomes" id="UP000071778"/>
    </source>
</evidence>
<dbReference type="GO" id="GO:0019867">
    <property type="term" value="C:outer membrane"/>
    <property type="evidence" value="ECO:0007669"/>
    <property type="project" value="InterPro"/>
</dbReference>
<sequence>MEVGAILCYFLAAELFVRGNRRDYPVVPAQQCVSIEHYQEVMMKQRLRTMLMVIAPFLIAACDQNGNFIQEAGLEKLHRGESSEADVRNAMGQPDTVWEKENGERTLEYPKGPAGARTWIFYIGKDGKLSDYKQVLTEENFARIKVGMSKEEVRQMLGKPRTVVQFTRKNEEVWDWRYIQSDASQAFFNVHMDITSGLVTGTSVSQVYGH</sequence>
<gene>
    <name evidence="4" type="ORF">CAter282_3511</name>
</gene>
<accession>A0A127QMB6</accession>
<evidence type="ECO:0000259" key="3">
    <source>
        <dbReference type="Pfam" id="PF04355"/>
    </source>
</evidence>
<dbReference type="Pfam" id="PF04355">
    <property type="entry name" value="BamE"/>
    <property type="match status" value="1"/>
</dbReference>